<dbReference type="EMBL" id="JANTHZ010000004">
    <property type="protein sequence ID" value="MCS0495727.1"/>
    <property type="molecule type" value="Genomic_DNA"/>
</dbReference>
<feature type="domain" description="FAD dependent oxidoreductase" evidence="3">
    <location>
        <begin position="8"/>
        <end position="397"/>
    </location>
</feature>
<dbReference type="AlphaFoldDB" id="A0A9X2T2C5"/>
<protein>
    <submittedName>
        <fullName evidence="4">FAD-binding oxidoreductase</fullName>
    </submittedName>
</protein>
<evidence type="ECO:0000256" key="1">
    <source>
        <dbReference type="ARBA" id="ARBA00023002"/>
    </source>
</evidence>
<dbReference type="InterPro" id="IPR006076">
    <property type="entry name" value="FAD-dep_OxRdtase"/>
</dbReference>
<name>A0A9X2T2C5_9HYPH</name>
<evidence type="ECO:0000259" key="3">
    <source>
        <dbReference type="Pfam" id="PF01266"/>
    </source>
</evidence>
<dbReference type="SUPFAM" id="SSF54373">
    <property type="entry name" value="FAD-linked reductases, C-terminal domain"/>
    <property type="match status" value="1"/>
</dbReference>
<dbReference type="PANTHER" id="PTHR13847">
    <property type="entry name" value="SARCOSINE DEHYDROGENASE-RELATED"/>
    <property type="match status" value="1"/>
</dbReference>
<evidence type="ECO:0000313" key="5">
    <source>
        <dbReference type="Proteomes" id="UP001151088"/>
    </source>
</evidence>
<feature type="transmembrane region" description="Helical" evidence="2">
    <location>
        <begin position="7"/>
        <end position="25"/>
    </location>
</feature>
<dbReference type="Gene3D" id="3.30.9.10">
    <property type="entry name" value="D-Amino Acid Oxidase, subunit A, domain 2"/>
    <property type="match status" value="1"/>
</dbReference>
<organism evidence="4 5">
    <name type="scientific">Ancylobacter mangrovi</name>
    <dbReference type="NCBI Taxonomy" id="2972472"/>
    <lineage>
        <taxon>Bacteria</taxon>
        <taxon>Pseudomonadati</taxon>
        <taxon>Pseudomonadota</taxon>
        <taxon>Alphaproteobacteria</taxon>
        <taxon>Hyphomicrobiales</taxon>
        <taxon>Xanthobacteraceae</taxon>
        <taxon>Ancylobacter</taxon>
    </lineage>
</organism>
<gene>
    <name evidence="4" type="ORF">NVS89_11505</name>
</gene>
<keyword evidence="1" id="KW-0560">Oxidoreductase</keyword>
<proteinExistence type="predicted"/>
<dbReference type="Proteomes" id="UP001151088">
    <property type="component" value="Unassembled WGS sequence"/>
</dbReference>
<keyword evidence="2" id="KW-1133">Transmembrane helix</keyword>
<keyword evidence="2" id="KW-0812">Transmembrane</keyword>
<evidence type="ECO:0000313" key="4">
    <source>
        <dbReference type="EMBL" id="MCS0495727.1"/>
    </source>
</evidence>
<comment type="caution">
    <text evidence="4">The sequence shown here is derived from an EMBL/GenBank/DDBJ whole genome shotgun (WGS) entry which is preliminary data.</text>
</comment>
<dbReference type="InterPro" id="IPR036188">
    <property type="entry name" value="FAD/NAD-bd_sf"/>
</dbReference>
<dbReference type="RefSeq" id="WP_258732892.1">
    <property type="nucleotide sequence ID" value="NZ_JANTHZ010000004.1"/>
</dbReference>
<dbReference type="PANTHER" id="PTHR13847:SF289">
    <property type="entry name" value="GLYCINE OXIDASE"/>
    <property type="match status" value="1"/>
</dbReference>
<accession>A0A9X2T2C5</accession>
<dbReference type="GO" id="GO:0005737">
    <property type="term" value="C:cytoplasm"/>
    <property type="evidence" value="ECO:0007669"/>
    <property type="project" value="TreeGrafter"/>
</dbReference>
<dbReference type="SUPFAM" id="SSF51905">
    <property type="entry name" value="FAD/NAD(P)-binding domain"/>
    <property type="match status" value="1"/>
</dbReference>
<sequence length="420" mass="45079">MSSERQSDVVIVGAGIVGLCAGLLLQRAGRSVTIADPLPPGTATSYGNAGLLSAGTNMPAALPGIWRNVPKWLLDRQGPLAVRYSYLPKAAPWLAKWILASGTSTVHAASDALRALHKDTMDAYREVLGPEPFADLIRTEGSLNVFYNDAPGRNELFIRHLIARHGIAIDELDHADLKEMMPEIGPIAQRGLFFPHNGWTVNPGRLAATVARLFAEAGGRMVSQKVLSVRPMEGGIELFGNLGDWRADTVILAAGAWTGRLLHPLGVKLPMETERGYHLMLEDANISPRLPLLLRDGGLAITPMEEGLRLAGTVEIAGLDAPPDEKRARQLLDRARQVFPTLRSASYRKWLGFRPSLPDSVAAIGPVPGMRGLFVAAGHGHTGIVGASTTARLVRDLVTGAAPVIDPAPYSLTRFNRGGR</sequence>
<dbReference type="Gene3D" id="3.50.50.60">
    <property type="entry name" value="FAD/NAD(P)-binding domain"/>
    <property type="match status" value="2"/>
</dbReference>
<dbReference type="GO" id="GO:0016491">
    <property type="term" value="F:oxidoreductase activity"/>
    <property type="evidence" value="ECO:0007669"/>
    <property type="project" value="UniProtKB-KW"/>
</dbReference>
<keyword evidence="5" id="KW-1185">Reference proteome</keyword>
<reference evidence="4" key="1">
    <citation type="submission" date="2022-08" db="EMBL/GenBank/DDBJ databases">
        <authorList>
            <person name="Li F."/>
        </authorList>
    </citation>
    <scope>NUCLEOTIDE SEQUENCE</scope>
    <source>
        <strain evidence="4">MQZ15Z-1</strain>
    </source>
</reference>
<dbReference type="Pfam" id="PF01266">
    <property type="entry name" value="DAO"/>
    <property type="match status" value="1"/>
</dbReference>
<evidence type="ECO:0000256" key="2">
    <source>
        <dbReference type="SAM" id="Phobius"/>
    </source>
</evidence>
<keyword evidence="2" id="KW-0472">Membrane</keyword>